<keyword evidence="2" id="KW-1185">Reference proteome</keyword>
<evidence type="ECO:0000313" key="1">
    <source>
        <dbReference type="EMBL" id="KAG5600257.1"/>
    </source>
</evidence>
<organism evidence="1 2">
    <name type="scientific">Solanum commersonii</name>
    <name type="common">Commerson's wild potato</name>
    <name type="synonym">Commerson's nightshade</name>
    <dbReference type="NCBI Taxonomy" id="4109"/>
    <lineage>
        <taxon>Eukaryota</taxon>
        <taxon>Viridiplantae</taxon>
        <taxon>Streptophyta</taxon>
        <taxon>Embryophyta</taxon>
        <taxon>Tracheophyta</taxon>
        <taxon>Spermatophyta</taxon>
        <taxon>Magnoliopsida</taxon>
        <taxon>eudicotyledons</taxon>
        <taxon>Gunneridae</taxon>
        <taxon>Pentapetalae</taxon>
        <taxon>asterids</taxon>
        <taxon>lamiids</taxon>
        <taxon>Solanales</taxon>
        <taxon>Solanaceae</taxon>
        <taxon>Solanoideae</taxon>
        <taxon>Solaneae</taxon>
        <taxon>Solanum</taxon>
    </lineage>
</organism>
<dbReference type="Proteomes" id="UP000824120">
    <property type="component" value="Chromosome 6"/>
</dbReference>
<evidence type="ECO:0000313" key="2">
    <source>
        <dbReference type="Proteomes" id="UP000824120"/>
    </source>
</evidence>
<reference evidence="1 2" key="1">
    <citation type="submission" date="2020-09" db="EMBL/GenBank/DDBJ databases">
        <title>De no assembly of potato wild relative species, Solanum commersonii.</title>
        <authorList>
            <person name="Cho K."/>
        </authorList>
    </citation>
    <scope>NUCLEOTIDE SEQUENCE [LARGE SCALE GENOMIC DNA]</scope>
    <source>
        <strain evidence="1">LZ3.2</strain>
        <tissue evidence="1">Leaf</tissue>
    </source>
</reference>
<comment type="caution">
    <text evidence="1">The sequence shown here is derived from an EMBL/GenBank/DDBJ whole genome shotgun (WGS) entry which is preliminary data.</text>
</comment>
<dbReference type="AlphaFoldDB" id="A0A9J5YIV9"/>
<sequence length="81" mass="9572">YKIIKLCAYTRFAPNCSWKLELTAQPFALKLKSRSFSNPYKIYIYRLVNLIGSVSIRNFENGSVKNLWCWIKFVAGFWEIN</sequence>
<proteinExistence type="predicted"/>
<gene>
    <name evidence="1" type="ORF">H5410_031627</name>
</gene>
<name>A0A9J5YIV9_SOLCO</name>
<feature type="non-terminal residue" evidence="1">
    <location>
        <position position="81"/>
    </location>
</feature>
<dbReference type="EMBL" id="JACXVP010000006">
    <property type="protein sequence ID" value="KAG5600257.1"/>
    <property type="molecule type" value="Genomic_DNA"/>
</dbReference>
<protein>
    <submittedName>
        <fullName evidence="1">Uncharacterized protein</fullName>
    </submittedName>
</protein>
<accession>A0A9J5YIV9</accession>